<sequence length="157" mass="16756">MEPSMDDATLIVDKRAMEQVALPALSLVVEAEAQGGGGEGEVAIGQTLVELPLPQAVSALEKATVDAHRVMPTVETPSRVESLCVVIPATPDEAAFLKIHNGVLDPVVRSFPNSTDDKGAKSTPQPLIPIAAARQARRLEDPPRNRPCLLRRRKRGG</sequence>
<name>A0A8J5T0F3_ZIZPA</name>
<reference evidence="2" key="2">
    <citation type="submission" date="2021-02" db="EMBL/GenBank/DDBJ databases">
        <authorList>
            <person name="Kimball J.A."/>
            <person name="Haas M.W."/>
            <person name="Macchietto M."/>
            <person name="Kono T."/>
            <person name="Duquette J."/>
            <person name="Shao M."/>
        </authorList>
    </citation>
    <scope>NUCLEOTIDE SEQUENCE</scope>
    <source>
        <tissue evidence="2">Fresh leaf tissue</tissue>
    </source>
</reference>
<feature type="region of interest" description="Disordered" evidence="1">
    <location>
        <begin position="133"/>
        <end position="157"/>
    </location>
</feature>
<evidence type="ECO:0000313" key="2">
    <source>
        <dbReference type="EMBL" id="KAG8074662.1"/>
    </source>
</evidence>
<reference evidence="2" key="1">
    <citation type="journal article" date="2021" name="bioRxiv">
        <title>Whole Genome Assembly and Annotation of Northern Wild Rice, Zizania palustris L., Supports a Whole Genome Duplication in the Zizania Genus.</title>
        <authorList>
            <person name="Haas M."/>
            <person name="Kono T."/>
            <person name="Macchietto M."/>
            <person name="Millas R."/>
            <person name="McGilp L."/>
            <person name="Shao M."/>
            <person name="Duquette J."/>
            <person name="Hirsch C.N."/>
            <person name="Kimball J."/>
        </authorList>
    </citation>
    <scope>NUCLEOTIDE SEQUENCE</scope>
    <source>
        <tissue evidence="2">Fresh leaf tissue</tissue>
    </source>
</reference>
<comment type="caution">
    <text evidence="2">The sequence shown here is derived from an EMBL/GenBank/DDBJ whole genome shotgun (WGS) entry which is preliminary data.</text>
</comment>
<dbReference type="Proteomes" id="UP000729402">
    <property type="component" value="Unassembled WGS sequence"/>
</dbReference>
<dbReference type="AlphaFoldDB" id="A0A8J5T0F3"/>
<keyword evidence="3" id="KW-1185">Reference proteome</keyword>
<protein>
    <submittedName>
        <fullName evidence="2">Uncharacterized protein</fullName>
    </submittedName>
</protein>
<accession>A0A8J5T0F3</accession>
<dbReference type="EMBL" id="JAAALK010000283">
    <property type="protein sequence ID" value="KAG8074662.1"/>
    <property type="molecule type" value="Genomic_DNA"/>
</dbReference>
<evidence type="ECO:0000256" key="1">
    <source>
        <dbReference type="SAM" id="MobiDB-lite"/>
    </source>
</evidence>
<proteinExistence type="predicted"/>
<organism evidence="2 3">
    <name type="scientific">Zizania palustris</name>
    <name type="common">Northern wild rice</name>
    <dbReference type="NCBI Taxonomy" id="103762"/>
    <lineage>
        <taxon>Eukaryota</taxon>
        <taxon>Viridiplantae</taxon>
        <taxon>Streptophyta</taxon>
        <taxon>Embryophyta</taxon>
        <taxon>Tracheophyta</taxon>
        <taxon>Spermatophyta</taxon>
        <taxon>Magnoliopsida</taxon>
        <taxon>Liliopsida</taxon>
        <taxon>Poales</taxon>
        <taxon>Poaceae</taxon>
        <taxon>BOP clade</taxon>
        <taxon>Oryzoideae</taxon>
        <taxon>Oryzeae</taxon>
        <taxon>Zizaniinae</taxon>
        <taxon>Zizania</taxon>
    </lineage>
</organism>
<evidence type="ECO:0000313" key="3">
    <source>
        <dbReference type="Proteomes" id="UP000729402"/>
    </source>
</evidence>
<gene>
    <name evidence="2" type="ORF">GUJ93_ZPchr0006g44636</name>
</gene>